<evidence type="ECO:0000313" key="4">
    <source>
        <dbReference type="Proteomes" id="UP000001964"/>
    </source>
</evidence>
<keyword evidence="2" id="KW-0472">Membrane</keyword>
<feature type="region of interest" description="Disordered" evidence="1">
    <location>
        <begin position="228"/>
        <end position="249"/>
    </location>
</feature>
<dbReference type="EMBL" id="CP000449">
    <property type="protein sequence ID" value="ABI64615.1"/>
    <property type="molecule type" value="Genomic_DNA"/>
</dbReference>
<sequence length="249" mass="30335">MRRRVRRKVERSAPLPVRHAWMTTWIIMLAAFFWYLLHLFSTVSYSCRELYDWWFDREGFGMATLQWTSLYAVTLALWFCVLIVRPKRERIPIWIRFFQGKMIFWMVVISVFQWGLYRPQSDEARIYAWFQHEVAEWPVMNRFFGVEWFVLHDIQEWYGVEIDYDDPLFEEAEALQAEYDRTFRANMIPRRMGMYRGELECEATARIDKARERAFTVYLKRWREEQPVEEPTWSVWDTPLDSDTDGQGG</sequence>
<keyword evidence="4" id="KW-1185">Reference proteome</keyword>
<evidence type="ECO:0000313" key="3">
    <source>
        <dbReference type="EMBL" id="ABI64615.1"/>
    </source>
</evidence>
<dbReference type="Proteomes" id="UP000001964">
    <property type="component" value="Chromosome"/>
</dbReference>
<keyword evidence="2" id="KW-1133">Transmembrane helix</keyword>
<dbReference type="KEGG" id="mmr:Mmar10_0322"/>
<feature type="compositionally biased region" description="Acidic residues" evidence="1">
    <location>
        <begin position="240"/>
        <end position="249"/>
    </location>
</feature>
<evidence type="ECO:0000256" key="2">
    <source>
        <dbReference type="SAM" id="Phobius"/>
    </source>
</evidence>
<gene>
    <name evidence="3" type="ordered locus">Mmar10_0322</name>
</gene>
<organism evidence="3 4">
    <name type="scientific">Maricaulis maris (strain MCS10)</name>
    <name type="common">Caulobacter maris</name>
    <dbReference type="NCBI Taxonomy" id="394221"/>
    <lineage>
        <taxon>Bacteria</taxon>
        <taxon>Pseudomonadati</taxon>
        <taxon>Pseudomonadota</taxon>
        <taxon>Alphaproteobacteria</taxon>
        <taxon>Maricaulales</taxon>
        <taxon>Maricaulaceae</taxon>
        <taxon>Maricaulis</taxon>
    </lineage>
</organism>
<dbReference type="OrthoDB" id="9860217at2"/>
<keyword evidence="2" id="KW-0812">Transmembrane</keyword>
<accession>Q0ASX2</accession>
<dbReference type="HOGENOM" id="CLU_1114773_0_0_5"/>
<name>Q0ASX2_MARMM</name>
<dbReference type="STRING" id="394221.Mmar10_0322"/>
<reference evidence="3 4" key="1">
    <citation type="submission" date="2006-08" db="EMBL/GenBank/DDBJ databases">
        <title>Complete sequence of Maricaulis maris MCS10.</title>
        <authorList>
            <consortium name="US DOE Joint Genome Institute"/>
            <person name="Copeland A."/>
            <person name="Lucas S."/>
            <person name="Lapidus A."/>
            <person name="Barry K."/>
            <person name="Detter J.C."/>
            <person name="Glavina del Rio T."/>
            <person name="Hammon N."/>
            <person name="Israni S."/>
            <person name="Dalin E."/>
            <person name="Tice H."/>
            <person name="Pitluck S."/>
            <person name="Saunders E."/>
            <person name="Brettin T."/>
            <person name="Bruce D."/>
            <person name="Han C."/>
            <person name="Tapia R."/>
            <person name="Gilna P."/>
            <person name="Schmutz J."/>
            <person name="Larimer F."/>
            <person name="Land M."/>
            <person name="Hauser L."/>
            <person name="Kyrpides N."/>
            <person name="Mikhailova N."/>
            <person name="Viollier P."/>
            <person name="Stephens C."/>
            <person name="Richardson P."/>
        </authorList>
    </citation>
    <scope>NUCLEOTIDE SEQUENCE [LARGE SCALE GENOMIC DNA]</scope>
    <source>
        <strain evidence="3 4">MCS10</strain>
    </source>
</reference>
<feature type="transmembrane region" description="Helical" evidence="2">
    <location>
        <begin position="20"/>
        <end position="40"/>
    </location>
</feature>
<feature type="transmembrane region" description="Helical" evidence="2">
    <location>
        <begin position="96"/>
        <end position="117"/>
    </location>
</feature>
<dbReference type="RefSeq" id="WP_011642262.1">
    <property type="nucleotide sequence ID" value="NC_008347.1"/>
</dbReference>
<protein>
    <submittedName>
        <fullName evidence="3">Uncharacterized protein</fullName>
    </submittedName>
</protein>
<dbReference type="AlphaFoldDB" id="Q0ASX2"/>
<feature type="transmembrane region" description="Helical" evidence="2">
    <location>
        <begin position="60"/>
        <end position="84"/>
    </location>
</feature>
<proteinExistence type="predicted"/>
<evidence type="ECO:0000256" key="1">
    <source>
        <dbReference type="SAM" id="MobiDB-lite"/>
    </source>
</evidence>